<dbReference type="VEuPathDB" id="FungiDB:DFL_000665"/>
<gene>
    <name evidence="2" type="ORF">DFL_000665</name>
</gene>
<sequence length="260" mass="28145">MTDWSFQTTNGTLYGKLPFPGELCPAVLFQHVSVEMAYIIVLTYNYLSPVALAFLPQLLTSDAASTFTRNSEADFTDSLAPPMPNRNSVFSTLSNNLPDLESRYTTPIPLEDYRVSIPVPANAVELDATSQQISPRQLPFIVSNGNGDLGAMTFAQIHNAQLDNAFPPAISDNTLPLEPDANGRPSSPDSWNRDDDAAFSAGPTDKVSRGPFEAPKSQPHSGTRSAKSKGKFVKKKPASMKIDDGSVKEKKGGILGFLKH</sequence>
<reference evidence="2 3" key="1">
    <citation type="submission" date="2019-01" db="EMBL/GenBank/DDBJ databases">
        <title>Intercellular communication is required for trap formation in the nematode-trapping fungus Duddingtonia flagrans.</title>
        <authorList>
            <person name="Youssar L."/>
            <person name="Wernet V."/>
            <person name="Hensel N."/>
            <person name="Hildebrandt H.-G."/>
            <person name="Fischer R."/>
        </authorList>
    </citation>
    <scope>NUCLEOTIDE SEQUENCE [LARGE SCALE GENOMIC DNA]</scope>
    <source>
        <strain evidence="2 3">CBS H-5679</strain>
    </source>
</reference>
<dbReference type="EMBL" id="SAEB01000001">
    <property type="protein sequence ID" value="RVD89668.1"/>
    <property type="molecule type" value="Genomic_DNA"/>
</dbReference>
<comment type="caution">
    <text evidence="2">The sequence shown here is derived from an EMBL/GenBank/DDBJ whole genome shotgun (WGS) entry which is preliminary data.</text>
</comment>
<feature type="compositionally biased region" description="Basic residues" evidence="1">
    <location>
        <begin position="226"/>
        <end position="238"/>
    </location>
</feature>
<keyword evidence="3" id="KW-1185">Reference proteome</keyword>
<organism evidence="2 3">
    <name type="scientific">Arthrobotrys flagrans</name>
    <name type="common">Nematode-trapping fungus</name>
    <name type="synonym">Trichothecium flagrans</name>
    <dbReference type="NCBI Taxonomy" id="97331"/>
    <lineage>
        <taxon>Eukaryota</taxon>
        <taxon>Fungi</taxon>
        <taxon>Dikarya</taxon>
        <taxon>Ascomycota</taxon>
        <taxon>Pezizomycotina</taxon>
        <taxon>Orbiliomycetes</taxon>
        <taxon>Orbiliales</taxon>
        <taxon>Orbiliaceae</taxon>
        <taxon>Arthrobotrys</taxon>
    </lineage>
</organism>
<dbReference type="OrthoDB" id="5321960at2759"/>
<evidence type="ECO:0000313" key="2">
    <source>
        <dbReference type="EMBL" id="RVD89668.1"/>
    </source>
</evidence>
<name>A0A437AEV7_ARTFL</name>
<dbReference type="GeneID" id="93582976"/>
<dbReference type="STRING" id="97331.A0A437AEV7"/>
<dbReference type="Proteomes" id="UP000283090">
    <property type="component" value="Unassembled WGS sequence"/>
</dbReference>
<feature type="compositionally biased region" description="Basic and acidic residues" evidence="1">
    <location>
        <begin position="241"/>
        <end position="252"/>
    </location>
</feature>
<accession>A0A437AEV7</accession>
<proteinExistence type="predicted"/>
<evidence type="ECO:0000313" key="3">
    <source>
        <dbReference type="Proteomes" id="UP000283090"/>
    </source>
</evidence>
<dbReference type="RefSeq" id="XP_067495212.1">
    <property type="nucleotide sequence ID" value="XM_067636111.1"/>
</dbReference>
<protein>
    <submittedName>
        <fullName evidence="2">Uncharacterized protein</fullName>
    </submittedName>
</protein>
<evidence type="ECO:0000256" key="1">
    <source>
        <dbReference type="SAM" id="MobiDB-lite"/>
    </source>
</evidence>
<feature type="region of interest" description="Disordered" evidence="1">
    <location>
        <begin position="169"/>
        <end position="260"/>
    </location>
</feature>
<dbReference type="AlphaFoldDB" id="A0A437AEV7"/>